<dbReference type="AlphaFoldDB" id="A0A3G5CPG8"/>
<evidence type="ECO:0000313" key="10">
    <source>
        <dbReference type="EMBL" id="AYW14756.1"/>
    </source>
</evidence>
<organism evidence="10">
    <name type="scientific">Onychium japonicum</name>
    <name type="common">Japanese claw fern</name>
    <name type="synonym">Carrot fern</name>
    <dbReference type="NCBI Taxonomy" id="32172"/>
    <lineage>
        <taxon>Eukaryota</taxon>
        <taxon>Viridiplantae</taxon>
        <taxon>Streptophyta</taxon>
        <taxon>Embryophyta</taxon>
        <taxon>Tracheophyta</taxon>
        <taxon>Polypodiopsida</taxon>
        <taxon>Polypodiidae</taxon>
        <taxon>Polypodiales</taxon>
        <taxon>Pteridineae</taxon>
        <taxon>Pteridaceae</taxon>
        <taxon>Pteridoideae</taxon>
        <taxon>Onychium</taxon>
    </lineage>
</organism>
<dbReference type="InterPro" id="IPR024942">
    <property type="entry name" value="Maturase_MatK_N"/>
</dbReference>
<evidence type="ECO:0000259" key="9">
    <source>
        <dbReference type="Pfam" id="PF01824"/>
    </source>
</evidence>
<evidence type="ECO:0000256" key="3">
    <source>
        <dbReference type="ARBA" id="ARBA00022640"/>
    </source>
</evidence>
<comment type="similarity">
    <text evidence="2">Belongs to the intron maturase 2 family. MatK subfamily.</text>
</comment>
<evidence type="ECO:0000256" key="5">
    <source>
        <dbReference type="ARBA" id="ARBA00022694"/>
    </source>
</evidence>
<keyword evidence="7 10" id="KW-0150">Chloroplast</keyword>
<dbReference type="InterPro" id="IPR002866">
    <property type="entry name" value="Maturase_MatK"/>
</dbReference>
<geneLocation type="chloroplast" evidence="10"/>
<dbReference type="Pfam" id="PF01824">
    <property type="entry name" value="MatK_N"/>
    <property type="match status" value="1"/>
</dbReference>
<dbReference type="RefSeq" id="YP_009548210.1">
    <property type="nucleotide sequence ID" value="NC_040205.1"/>
</dbReference>
<evidence type="ECO:0000256" key="7">
    <source>
        <dbReference type="RuleBase" id="RU004226"/>
    </source>
</evidence>
<evidence type="ECO:0000256" key="2">
    <source>
        <dbReference type="ARBA" id="ARBA00006621"/>
    </source>
</evidence>
<dbReference type="GO" id="GO:0003723">
    <property type="term" value="F:RNA binding"/>
    <property type="evidence" value="ECO:0007669"/>
    <property type="project" value="UniProtKB-KW"/>
</dbReference>
<dbReference type="GO" id="GO:0009507">
    <property type="term" value="C:chloroplast"/>
    <property type="evidence" value="ECO:0007669"/>
    <property type="project" value="InterPro"/>
</dbReference>
<gene>
    <name evidence="10" type="primary">matK</name>
</gene>
<dbReference type="GO" id="GO:0008033">
    <property type="term" value="P:tRNA processing"/>
    <property type="evidence" value="ECO:0007669"/>
    <property type="project" value="UniProtKB-KW"/>
</dbReference>
<feature type="domain" description="Maturase MatK N-terminal" evidence="9">
    <location>
        <begin position="25"/>
        <end position="327"/>
    </location>
</feature>
<protein>
    <submittedName>
        <fullName evidence="10">Maturase K</fullName>
    </submittedName>
</protein>
<evidence type="ECO:0000256" key="4">
    <source>
        <dbReference type="ARBA" id="ARBA00022664"/>
    </source>
</evidence>
<dbReference type="InterPro" id="IPR024937">
    <property type="entry name" value="Domain_X"/>
</dbReference>
<keyword evidence="5" id="KW-0819">tRNA processing</keyword>
<evidence type="ECO:0000256" key="6">
    <source>
        <dbReference type="ARBA" id="ARBA00022884"/>
    </source>
</evidence>
<dbReference type="Pfam" id="PF01348">
    <property type="entry name" value="Intron_maturas2"/>
    <property type="match status" value="1"/>
</dbReference>
<feature type="domain" description="Domain X" evidence="8">
    <location>
        <begin position="355"/>
        <end position="461"/>
    </location>
</feature>
<name>A0A3G5CPG8_ONYJA</name>
<dbReference type="GeneID" id="38745660"/>
<accession>A0A3G5CPG8</accession>
<comment type="subcellular location">
    <subcellularLocation>
        <location evidence="1">Plastid</location>
    </subcellularLocation>
</comment>
<keyword evidence="4" id="KW-0507">mRNA processing</keyword>
<keyword evidence="6" id="KW-0694">RNA-binding</keyword>
<reference evidence="10" key="1">
    <citation type="journal article" date="2018" name="Genome Biol. Evol.">
        <title>Mobile Elements Shape Plastome Evolution in Ferns.</title>
        <authorList>
            <person name="Robison T.A."/>
            <person name="Grusz A.L."/>
            <person name="Wolf P.G."/>
            <person name="Mower J.P."/>
            <person name="Fauskee B.D."/>
            <person name="Sosa K."/>
            <person name="Schuettpelz E.L."/>
        </authorList>
    </citation>
    <scope>NUCLEOTIDE SEQUENCE</scope>
</reference>
<dbReference type="EMBL" id="MH173069">
    <property type="protein sequence ID" value="AYW14756.1"/>
    <property type="molecule type" value="Genomic_DNA"/>
</dbReference>
<comment type="function">
    <text evidence="7">Usually encoded in the trnK tRNA gene intron. Probably assists in splicing its own and other chloroplast group II introns.</text>
</comment>
<evidence type="ECO:0000259" key="8">
    <source>
        <dbReference type="Pfam" id="PF01348"/>
    </source>
</evidence>
<proteinExistence type="inferred from homology"/>
<sequence>MKATYGFLTKKGVSRENEEFNINRDCVSYPLLFLLEENFYLMRGRKRSNGPLISKSWSTVAVKRLVDKVRDLNYLKFDDSGFVRNQTDNLDKNLYFQPLLEMISLAPGVFLLDEIGAEKKSSLKLSQSIHSIFLFLEDRFPKSTHILKTDLPPNLHLETSIRLFRRQIKDVFFPHLLRIVFYGDAVFCENTLYSCNNRRSIDTLFRNFHTYGIDLLLLIPWKQRCKARVNYSLPIDFYNITRKVRHLPTYKGESNVPGIDFYFTQSSCIHYGRYRNKLFLASRGTSYFLRKWFYHFSLIFKHHFHYRTRFNQSCLELLPVSCVSFLGYNSIARSVSKNVRIENTMGLCISILSEEKLYPKIPIVTIIKVLVKQKFCKSNGRPIGKSAWSALTDDEILNRYIQFWQVFSLYYGASMNRGKLRRLKYILQISCGNTLAGKHRGTIHFLRRRFNLDIQSQFLMSSKSESSKNRRFWSLSLIRSVLEKLIPL</sequence>
<keyword evidence="3 7" id="KW-0934">Plastid</keyword>
<dbReference type="GO" id="GO:0006397">
    <property type="term" value="P:mRNA processing"/>
    <property type="evidence" value="ECO:0007669"/>
    <property type="project" value="UniProtKB-KW"/>
</dbReference>
<dbReference type="PANTHER" id="PTHR34811:SF1">
    <property type="entry name" value="MATURASE K"/>
    <property type="match status" value="1"/>
</dbReference>
<dbReference type="PANTHER" id="PTHR34811">
    <property type="entry name" value="MATURASE K"/>
    <property type="match status" value="1"/>
</dbReference>
<evidence type="ECO:0000256" key="1">
    <source>
        <dbReference type="ARBA" id="ARBA00004474"/>
    </source>
</evidence>